<dbReference type="CDD" id="cd17535">
    <property type="entry name" value="REC_NarL-like"/>
    <property type="match status" value="1"/>
</dbReference>
<keyword evidence="2" id="KW-0805">Transcription regulation</keyword>
<dbReference type="InterPro" id="IPR039420">
    <property type="entry name" value="WalR-like"/>
</dbReference>
<reference evidence="8 9" key="1">
    <citation type="submission" date="2019-04" db="EMBL/GenBank/DDBJ databases">
        <title>Bacillus caeni sp. nov., a bacterium isolated from mangrove sediment.</title>
        <authorList>
            <person name="Huang H."/>
            <person name="Mo K."/>
            <person name="Hu Y."/>
        </authorList>
    </citation>
    <scope>NUCLEOTIDE SEQUENCE [LARGE SCALE GENOMIC DNA]</scope>
    <source>
        <strain evidence="8 9">HB172195</strain>
    </source>
</reference>
<keyword evidence="9" id="KW-1185">Reference proteome</keyword>
<proteinExistence type="predicted"/>
<dbReference type="RefSeq" id="WP_138126789.1">
    <property type="nucleotide sequence ID" value="NZ_SWLG01000007.1"/>
</dbReference>
<dbReference type="OrthoDB" id="9780153at2"/>
<feature type="modified residue" description="4-aspartylphosphate" evidence="5">
    <location>
        <position position="54"/>
    </location>
</feature>
<dbReference type="InterPro" id="IPR011006">
    <property type="entry name" value="CheY-like_superfamily"/>
</dbReference>
<sequence>MIKVMIVDDHVLIRKGIRLLLENYPDLDVVAEASDGAEAITLALKVEPDVVLMDLSMPDGLDGFTAAKEIMAQLPAAKVVLLTMHDEEIYVRKAIHLNIHGYTLKKSHENLLYEAITSVNKGERYYKTGFPEEQLNKLFDDQEKESILTNREQEIVRLAMLGFTNIQISRQLSISPKTVENHKTNIMQKLHLKNKHELIRYGIKNHYLDLSI</sequence>
<evidence type="ECO:0000256" key="2">
    <source>
        <dbReference type="ARBA" id="ARBA00023015"/>
    </source>
</evidence>
<evidence type="ECO:0000256" key="5">
    <source>
        <dbReference type="PROSITE-ProRule" id="PRU00169"/>
    </source>
</evidence>
<dbReference type="GO" id="GO:0006355">
    <property type="term" value="P:regulation of DNA-templated transcription"/>
    <property type="evidence" value="ECO:0007669"/>
    <property type="project" value="InterPro"/>
</dbReference>
<dbReference type="PROSITE" id="PS50043">
    <property type="entry name" value="HTH_LUXR_2"/>
    <property type="match status" value="1"/>
</dbReference>
<dbReference type="EMBL" id="SWLG01000007">
    <property type="protein sequence ID" value="TLS37270.1"/>
    <property type="molecule type" value="Genomic_DNA"/>
</dbReference>
<accession>A0A5R9F4D8</accession>
<dbReference type="GO" id="GO:0000160">
    <property type="term" value="P:phosphorelay signal transduction system"/>
    <property type="evidence" value="ECO:0007669"/>
    <property type="project" value="InterPro"/>
</dbReference>
<evidence type="ECO:0000259" key="6">
    <source>
        <dbReference type="PROSITE" id="PS50043"/>
    </source>
</evidence>
<protein>
    <submittedName>
        <fullName evidence="8">Response regulator transcription factor</fullName>
    </submittedName>
</protein>
<keyword evidence="1 5" id="KW-0597">Phosphoprotein</keyword>
<evidence type="ECO:0000313" key="8">
    <source>
        <dbReference type="EMBL" id="TLS37270.1"/>
    </source>
</evidence>
<organism evidence="8 9">
    <name type="scientific">Exobacillus caeni</name>
    <dbReference type="NCBI Taxonomy" id="2574798"/>
    <lineage>
        <taxon>Bacteria</taxon>
        <taxon>Bacillati</taxon>
        <taxon>Bacillota</taxon>
        <taxon>Bacilli</taxon>
        <taxon>Bacillales</taxon>
        <taxon>Guptibacillaceae</taxon>
        <taxon>Exobacillus</taxon>
    </lineage>
</organism>
<dbReference type="PRINTS" id="PR00038">
    <property type="entry name" value="HTHLUXR"/>
</dbReference>
<dbReference type="Pfam" id="PF00072">
    <property type="entry name" value="Response_reg"/>
    <property type="match status" value="1"/>
</dbReference>
<dbReference type="CDD" id="cd06170">
    <property type="entry name" value="LuxR_C_like"/>
    <property type="match status" value="1"/>
</dbReference>
<dbReference type="GO" id="GO:0003677">
    <property type="term" value="F:DNA binding"/>
    <property type="evidence" value="ECO:0007669"/>
    <property type="project" value="UniProtKB-KW"/>
</dbReference>
<evidence type="ECO:0000256" key="1">
    <source>
        <dbReference type="ARBA" id="ARBA00022553"/>
    </source>
</evidence>
<evidence type="ECO:0000259" key="7">
    <source>
        <dbReference type="PROSITE" id="PS50110"/>
    </source>
</evidence>
<evidence type="ECO:0000313" key="9">
    <source>
        <dbReference type="Proteomes" id="UP000308230"/>
    </source>
</evidence>
<dbReference type="PANTHER" id="PTHR43214">
    <property type="entry name" value="TWO-COMPONENT RESPONSE REGULATOR"/>
    <property type="match status" value="1"/>
</dbReference>
<dbReference type="Pfam" id="PF00196">
    <property type="entry name" value="GerE"/>
    <property type="match status" value="1"/>
</dbReference>
<dbReference type="Gene3D" id="3.40.50.2300">
    <property type="match status" value="1"/>
</dbReference>
<dbReference type="SMART" id="SM00448">
    <property type="entry name" value="REC"/>
    <property type="match status" value="1"/>
</dbReference>
<dbReference type="GO" id="GO:0005737">
    <property type="term" value="C:cytoplasm"/>
    <property type="evidence" value="ECO:0007669"/>
    <property type="project" value="UniProtKB-SubCell"/>
</dbReference>
<dbReference type="PROSITE" id="PS50110">
    <property type="entry name" value="RESPONSE_REGULATORY"/>
    <property type="match status" value="1"/>
</dbReference>
<dbReference type="PROSITE" id="PS00622">
    <property type="entry name" value="HTH_LUXR_1"/>
    <property type="match status" value="1"/>
</dbReference>
<dbReference type="InterPro" id="IPR016032">
    <property type="entry name" value="Sig_transdc_resp-reg_C-effctor"/>
</dbReference>
<feature type="domain" description="Response regulatory" evidence="7">
    <location>
        <begin position="3"/>
        <end position="120"/>
    </location>
</feature>
<keyword evidence="3" id="KW-0238">DNA-binding</keyword>
<comment type="caution">
    <text evidence="8">The sequence shown here is derived from an EMBL/GenBank/DDBJ whole genome shotgun (WGS) entry which is preliminary data.</text>
</comment>
<gene>
    <name evidence="8" type="ORF">FCL54_12160</name>
</gene>
<evidence type="ECO:0000256" key="3">
    <source>
        <dbReference type="ARBA" id="ARBA00023125"/>
    </source>
</evidence>
<dbReference type="SUPFAM" id="SSF46894">
    <property type="entry name" value="C-terminal effector domain of the bipartite response regulators"/>
    <property type="match status" value="1"/>
</dbReference>
<dbReference type="SMART" id="SM00421">
    <property type="entry name" value="HTH_LUXR"/>
    <property type="match status" value="1"/>
</dbReference>
<feature type="domain" description="HTH luxR-type" evidence="6">
    <location>
        <begin position="141"/>
        <end position="206"/>
    </location>
</feature>
<keyword evidence="4" id="KW-0804">Transcription</keyword>
<dbReference type="PANTHER" id="PTHR43214:SF41">
    <property type="entry name" value="NITRATE_NITRITE RESPONSE REGULATOR PROTEIN NARP"/>
    <property type="match status" value="1"/>
</dbReference>
<dbReference type="Proteomes" id="UP000308230">
    <property type="component" value="Unassembled WGS sequence"/>
</dbReference>
<name>A0A5R9F4D8_9BACL</name>
<dbReference type="AlphaFoldDB" id="A0A5R9F4D8"/>
<dbReference type="SUPFAM" id="SSF52172">
    <property type="entry name" value="CheY-like"/>
    <property type="match status" value="1"/>
</dbReference>
<dbReference type="InterPro" id="IPR000792">
    <property type="entry name" value="Tscrpt_reg_LuxR_C"/>
</dbReference>
<dbReference type="InterPro" id="IPR001789">
    <property type="entry name" value="Sig_transdc_resp-reg_receiver"/>
</dbReference>
<dbReference type="InterPro" id="IPR058245">
    <property type="entry name" value="NreC/VraR/RcsB-like_REC"/>
</dbReference>
<evidence type="ECO:0000256" key="4">
    <source>
        <dbReference type="ARBA" id="ARBA00023163"/>
    </source>
</evidence>